<dbReference type="RefSeq" id="WP_160590935.1">
    <property type="nucleotide sequence ID" value="NZ_CP047895.1"/>
</dbReference>
<evidence type="ECO:0000313" key="5">
    <source>
        <dbReference type="EMBL" id="QHL89571.1"/>
    </source>
</evidence>
<accession>A0A7Z2NTJ2</accession>
<comment type="cofactor">
    <cofactor evidence="4">
        <name>Mg(2+)</name>
        <dbReference type="ChEBI" id="CHEBI:18420"/>
    </cofactor>
</comment>
<dbReference type="KEGG" id="schy:GVO57_00420"/>
<proteinExistence type="inferred from homology"/>
<evidence type="ECO:0000256" key="1">
    <source>
        <dbReference type="ARBA" id="ARBA00010638"/>
    </source>
</evidence>
<dbReference type="NCBIfam" id="TIGR02727">
    <property type="entry name" value="MTHFS_bact"/>
    <property type="match status" value="1"/>
</dbReference>
<dbReference type="SUPFAM" id="SSF100950">
    <property type="entry name" value="NagB/RpiA/CoA transferase-like"/>
    <property type="match status" value="1"/>
</dbReference>
<evidence type="ECO:0000256" key="4">
    <source>
        <dbReference type="RuleBase" id="RU361279"/>
    </source>
</evidence>
<keyword evidence="3 4" id="KW-0067">ATP-binding</keyword>
<dbReference type="InterPro" id="IPR002698">
    <property type="entry name" value="FTHF_cligase"/>
</dbReference>
<evidence type="ECO:0000313" key="6">
    <source>
        <dbReference type="Proteomes" id="UP000464468"/>
    </source>
</evidence>
<dbReference type="GO" id="GO:0005524">
    <property type="term" value="F:ATP binding"/>
    <property type="evidence" value="ECO:0007669"/>
    <property type="project" value="UniProtKB-KW"/>
</dbReference>
<dbReference type="EC" id="6.3.3.2" evidence="4"/>
<sequence length="192" mass="20592">MTGEANDDGKQAMRARIRAARRDFVAALDPAGRALALRMPPSPLQALLAHATVVAGYLAIGSEASPAGLLDWAAARGARIALPFVSRPAVPMRFLAWAAGDSLRPGPLGLMQPDPDTAEELAPDLILAPLIAFDRGLRRLGQGAGFYDRAFARYPDAQRIGVAWSVQEVPLVPDDPWDVPLHAVVTEKEWIT</sequence>
<dbReference type="AlphaFoldDB" id="A0A7Z2NTJ2"/>
<gene>
    <name evidence="5" type="ORF">GVO57_00420</name>
</gene>
<keyword evidence="6" id="KW-1185">Reference proteome</keyword>
<keyword evidence="2 4" id="KW-0547">Nucleotide-binding</keyword>
<dbReference type="InterPro" id="IPR037171">
    <property type="entry name" value="NagB/RpiA_transferase-like"/>
</dbReference>
<keyword evidence="4" id="KW-0479">Metal-binding</keyword>
<reference evidence="5 6" key="1">
    <citation type="submission" date="2020-01" db="EMBL/GenBank/DDBJ databases">
        <title>Sphingomonas sp. C33 whole genome sequece.</title>
        <authorList>
            <person name="Park C."/>
        </authorList>
    </citation>
    <scope>NUCLEOTIDE SEQUENCE [LARGE SCALE GENOMIC DNA]</scope>
    <source>
        <strain evidence="5 6">C33</strain>
    </source>
</reference>
<comment type="catalytic activity">
    <reaction evidence="4">
        <text>(6S)-5-formyl-5,6,7,8-tetrahydrofolate + ATP = (6R)-5,10-methenyltetrahydrofolate + ADP + phosphate</text>
        <dbReference type="Rhea" id="RHEA:10488"/>
        <dbReference type="ChEBI" id="CHEBI:30616"/>
        <dbReference type="ChEBI" id="CHEBI:43474"/>
        <dbReference type="ChEBI" id="CHEBI:57455"/>
        <dbReference type="ChEBI" id="CHEBI:57457"/>
        <dbReference type="ChEBI" id="CHEBI:456216"/>
        <dbReference type="EC" id="6.3.3.2"/>
    </reaction>
</comment>
<keyword evidence="4" id="KW-0460">Magnesium</keyword>
<comment type="similarity">
    <text evidence="1 4">Belongs to the 5-formyltetrahydrofolate cyclo-ligase family.</text>
</comment>
<evidence type="ECO:0000256" key="2">
    <source>
        <dbReference type="ARBA" id="ARBA00022741"/>
    </source>
</evidence>
<dbReference type="Proteomes" id="UP000464468">
    <property type="component" value="Chromosome"/>
</dbReference>
<evidence type="ECO:0000256" key="3">
    <source>
        <dbReference type="ARBA" id="ARBA00022840"/>
    </source>
</evidence>
<dbReference type="PANTHER" id="PTHR23407:SF1">
    <property type="entry name" value="5-FORMYLTETRAHYDROFOLATE CYCLO-LIGASE"/>
    <property type="match status" value="1"/>
</dbReference>
<keyword evidence="5" id="KW-0436">Ligase</keyword>
<dbReference type="EMBL" id="CP047895">
    <property type="protein sequence ID" value="QHL89571.1"/>
    <property type="molecule type" value="Genomic_DNA"/>
</dbReference>
<name>A0A7Z2NTJ2_9SPHN</name>
<organism evidence="5 6">
    <name type="scientific">Sphingomonas changnyeongensis</name>
    <dbReference type="NCBI Taxonomy" id="2698679"/>
    <lineage>
        <taxon>Bacteria</taxon>
        <taxon>Pseudomonadati</taxon>
        <taxon>Pseudomonadota</taxon>
        <taxon>Alphaproteobacteria</taxon>
        <taxon>Sphingomonadales</taxon>
        <taxon>Sphingomonadaceae</taxon>
        <taxon>Sphingomonas</taxon>
    </lineage>
</organism>
<dbReference type="Pfam" id="PF01812">
    <property type="entry name" value="5-FTHF_cyc-lig"/>
    <property type="match status" value="1"/>
</dbReference>
<dbReference type="GO" id="GO:0046872">
    <property type="term" value="F:metal ion binding"/>
    <property type="evidence" value="ECO:0007669"/>
    <property type="project" value="UniProtKB-KW"/>
</dbReference>
<dbReference type="Gene3D" id="3.40.50.10420">
    <property type="entry name" value="NagB/RpiA/CoA transferase-like"/>
    <property type="match status" value="1"/>
</dbReference>
<dbReference type="GO" id="GO:0030272">
    <property type="term" value="F:5-formyltetrahydrofolate cyclo-ligase activity"/>
    <property type="evidence" value="ECO:0007669"/>
    <property type="project" value="UniProtKB-EC"/>
</dbReference>
<dbReference type="GO" id="GO:0009396">
    <property type="term" value="P:folic acid-containing compound biosynthetic process"/>
    <property type="evidence" value="ECO:0007669"/>
    <property type="project" value="TreeGrafter"/>
</dbReference>
<dbReference type="PANTHER" id="PTHR23407">
    <property type="entry name" value="ATPASE INHIBITOR/5-FORMYLTETRAHYDROFOLATE CYCLO-LIGASE"/>
    <property type="match status" value="1"/>
</dbReference>
<dbReference type="GO" id="GO:0035999">
    <property type="term" value="P:tetrahydrofolate interconversion"/>
    <property type="evidence" value="ECO:0007669"/>
    <property type="project" value="TreeGrafter"/>
</dbReference>
<protein>
    <recommendedName>
        <fullName evidence="4">5-formyltetrahydrofolate cyclo-ligase</fullName>
        <ecNumber evidence="4">6.3.3.2</ecNumber>
    </recommendedName>
</protein>
<dbReference type="InterPro" id="IPR024185">
    <property type="entry name" value="FTHF_cligase-like_sf"/>
</dbReference>